<dbReference type="EMBL" id="HBGG01009803">
    <property type="protein sequence ID" value="CAD9202716.1"/>
    <property type="molecule type" value="Transcribed_RNA"/>
</dbReference>
<evidence type="ECO:0000313" key="6">
    <source>
        <dbReference type="EMBL" id="CAD9202709.1"/>
    </source>
</evidence>
<evidence type="ECO:0000313" key="7">
    <source>
        <dbReference type="EMBL" id="CAD9202716.1"/>
    </source>
</evidence>
<comment type="subcellular location">
    <subcellularLocation>
        <location evidence="1">Nucleus</location>
    </subcellularLocation>
</comment>
<feature type="region of interest" description="Disordered" evidence="4">
    <location>
        <begin position="308"/>
        <end position="327"/>
    </location>
</feature>
<dbReference type="PANTHER" id="PTHR45844:SF2">
    <property type="entry name" value="TRANSCRIPTION FACTOR BHLH30"/>
    <property type="match status" value="1"/>
</dbReference>
<dbReference type="CDD" id="cd04873">
    <property type="entry name" value="ACT_UUR-ACR-like"/>
    <property type="match status" value="1"/>
</dbReference>
<sequence>MMDPLQPSQSVPIAARRQLMDKPGGGSSLGSLGGLGASPGAMLHENGEYTFTDKELQDILVFLEHQNKPGKTDGFEPPVPAVLGGVSGSPSVVDVMSQLPMQFQPHNPNISAEMARHHAAQQMPMQMHPHQQSNFVKQESFGNRPGRQQSLLHSGLAVAQPPVYSQSLSMKELYPTQSQAWKTELRSPTAAGGATGSGLGAGIGAGEPKTQISHSTVEKQRRDRINSLIDELREIVPPQTQGNNNGSDASDVKRPKHVVLSDTILLLKKLQSQGSGGGKMEGLDDSEGNSMDSRGVSKHLLGLNLRGDLPMSGAHREPSPELPMPPKGQNANGVVVESGDGCMLVRVSCKDRRGLLSDVISSLKCLDLEITTAAITTNGEGTVHDVFEVIPAPHVSAEDIQCHVHACVYNRFNNNEKRLRDGFA</sequence>
<dbReference type="InterPro" id="IPR054502">
    <property type="entry name" value="bHLH-TF_ACT-like_plant"/>
</dbReference>
<dbReference type="SMART" id="SM00353">
    <property type="entry name" value="HLH"/>
    <property type="match status" value="1"/>
</dbReference>
<feature type="domain" description="BHLH" evidence="5">
    <location>
        <begin position="209"/>
        <end position="270"/>
    </location>
</feature>
<dbReference type="GO" id="GO:0046983">
    <property type="term" value="F:protein dimerization activity"/>
    <property type="evidence" value="ECO:0007669"/>
    <property type="project" value="InterPro"/>
</dbReference>
<dbReference type="Pfam" id="PF22754">
    <property type="entry name" value="bHLH-TF_ACT-like_plant"/>
    <property type="match status" value="1"/>
</dbReference>
<dbReference type="Pfam" id="PF00010">
    <property type="entry name" value="HLH"/>
    <property type="match status" value="1"/>
</dbReference>
<dbReference type="Gene3D" id="4.10.280.10">
    <property type="entry name" value="Helix-loop-helix DNA-binding domain"/>
    <property type="match status" value="1"/>
</dbReference>
<name>A0A6U1FBV8_9CHLO</name>
<feature type="region of interest" description="Disordered" evidence="4">
    <location>
        <begin position="271"/>
        <end position="291"/>
    </location>
</feature>
<dbReference type="GO" id="GO:0003677">
    <property type="term" value="F:DNA binding"/>
    <property type="evidence" value="ECO:0007669"/>
    <property type="project" value="UniProtKB-KW"/>
</dbReference>
<dbReference type="InterPro" id="IPR011598">
    <property type="entry name" value="bHLH_dom"/>
</dbReference>
<accession>A0A6U1FBV8</accession>
<dbReference type="InterPro" id="IPR045865">
    <property type="entry name" value="ACT-like_dom_sf"/>
</dbReference>
<dbReference type="InterPro" id="IPR036638">
    <property type="entry name" value="HLH_DNA-bd_sf"/>
</dbReference>
<evidence type="ECO:0000259" key="5">
    <source>
        <dbReference type="PROSITE" id="PS50888"/>
    </source>
</evidence>
<dbReference type="GO" id="GO:0003700">
    <property type="term" value="F:DNA-binding transcription factor activity"/>
    <property type="evidence" value="ECO:0007669"/>
    <property type="project" value="InterPro"/>
</dbReference>
<evidence type="ECO:0000256" key="1">
    <source>
        <dbReference type="ARBA" id="ARBA00004123"/>
    </source>
</evidence>
<dbReference type="EMBL" id="HBGG01009792">
    <property type="protein sequence ID" value="CAD9202709.1"/>
    <property type="molecule type" value="Transcribed_RNA"/>
</dbReference>
<keyword evidence="2" id="KW-0238">DNA-binding</keyword>
<dbReference type="PROSITE" id="PS50888">
    <property type="entry name" value="BHLH"/>
    <property type="match status" value="1"/>
</dbReference>
<keyword evidence="3" id="KW-0539">Nucleus</keyword>
<organism evidence="6">
    <name type="scientific">Tetraselmis chuii</name>
    <dbReference type="NCBI Taxonomy" id="63592"/>
    <lineage>
        <taxon>Eukaryota</taxon>
        <taxon>Viridiplantae</taxon>
        <taxon>Chlorophyta</taxon>
        <taxon>core chlorophytes</taxon>
        <taxon>Chlorodendrophyceae</taxon>
        <taxon>Chlorodendrales</taxon>
        <taxon>Chlorodendraceae</taxon>
        <taxon>Tetraselmis</taxon>
    </lineage>
</organism>
<gene>
    <name evidence="6" type="ORF">TCHU04912_LOCUS4942</name>
    <name evidence="7" type="ORF">TCHU04912_LOCUS4949</name>
</gene>
<feature type="compositionally biased region" description="Polar residues" evidence="4">
    <location>
        <begin position="238"/>
        <end position="248"/>
    </location>
</feature>
<dbReference type="SUPFAM" id="SSF55021">
    <property type="entry name" value="ACT-like"/>
    <property type="match status" value="1"/>
</dbReference>
<evidence type="ECO:0000256" key="4">
    <source>
        <dbReference type="SAM" id="MobiDB-lite"/>
    </source>
</evidence>
<dbReference type="SUPFAM" id="SSF47459">
    <property type="entry name" value="HLH, helix-loop-helix DNA-binding domain"/>
    <property type="match status" value="1"/>
</dbReference>
<dbReference type="PANTHER" id="PTHR45844">
    <property type="entry name" value="TRANSCRIPTION FACTOR BHLH30"/>
    <property type="match status" value="1"/>
</dbReference>
<dbReference type="InterPro" id="IPR045847">
    <property type="entry name" value="AIG1-like"/>
</dbReference>
<dbReference type="AlphaFoldDB" id="A0A6U1FBV8"/>
<protein>
    <recommendedName>
        <fullName evidence="5">BHLH domain-containing protein</fullName>
    </recommendedName>
</protein>
<feature type="region of interest" description="Disordered" evidence="4">
    <location>
        <begin position="236"/>
        <end position="255"/>
    </location>
</feature>
<evidence type="ECO:0000256" key="3">
    <source>
        <dbReference type="ARBA" id="ARBA00023242"/>
    </source>
</evidence>
<evidence type="ECO:0000256" key="2">
    <source>
        <dbReference type="ARBA" id="ARBA00023125"/>
    </source>
</evidence>
<reference evidence="6" key="1">
    <citation type="submission" date="2021-01" db="EMBL/GenBank/DDBJ databases">
        <authorList>
            <person name="Corre E."/>
            <person name="Pelletier E."/>
            <person name="Niang G."/>
            <person name="Scheremetjew M."/>
            <person name="Finn R."/>
            <person name="Kale V."/>
            <person name="Holt S."/>
            <person name="Cochrane G."/>
            <person name="Meng A."/>
            <person name="Brown T."/>
            <person name="Cohen L."/>
        </authorList>
    </citation>
    <scope>NUCLEOTIDE SEQUENCE</scope>
    <source>
        <strain evidence="6">PLY429</strain>
    </source>
</reference>
<proteinExistence type="predicted"/>